<evidence type="ECO:0000256" key="1">
    <source>
        <dbReference type="SAM" id="Phobius"/>
    </source>
</evidence>
<keyword evidence="1" id="KW-1133">Transmembrane helix</keyword>
<evidence type="ECO:0000313" key="3">
    <source>
        <dbReference type="Proteomes" id="UP001256711"/>
    </source>
</evidence>
<evidence type="ECO:0000313" key="2">
    <source>
        <dbReference type="EMBL" id="MDT2810081.1"/>
    </source>
</evidence>
<sequence length="247" mass="28122">MLGISHAVASLNYHRRFLYRYLILLALFLPLLFLITTLKTVVLKTSAGIAAAGQDSLTQVDQDWLHTLLQNLQGILPFYNLCLLLCCGFFAIGIYWLGYGYCRQRKQEFRTFQRLGVTRRCVTSQLLLEFALPLIGYLVFLFLIMIMFQNWTEIFIQRLQSAFIAQFTTLSSMATEVGTQQSADASAPLALQLPQNALLLVDSFQLDGQHWLHVALQSLARTFAAFTVILITVLPLSLFTCSRRWKK</sequence>
<evidence type="ECO:0008006" key="4">
    <source>
        <dbReference type="Google" id="ProtNLM"/>
    </source>
</evidence>
<organism evidence="2 3">
    <name type="scientific">Enterococcus asini</name>
    <dbReference type="NCBI Taxonomy" id="57732"/>
    <lineage>
        <taxon>Bacteria</taxon>
        <taxon>Bacillati</taxon>
        <taxon>Bacillota</taxon>
        <taxon>Bacilli</taxon>
        <taxon>Lactobacillales</taxon>
        <taxon>Enterococcaceae</taxon>
        <taxon>Enterococcus</taxon>
    </lineage>
</organism>
<dbReference type="RefSeq" id="WP_302373457.1">
    <property type="nucleotide sequence ID" value="NZ_CATYFE010000031.1"/>
</dbReference>
<name>A0AAW8TZH4_9ENTE</name>
<reference evidence="2" key="1">
    <citation type="submission" date="2023-03" db="EMBL/GenBank/DDBJ databases">
        <authorList>
            <person name="Shen W."/>
            <person name="Cai J."/>
        </authorList>
    </citation>
    <scope>NUCLEOTIDE SEQUENCE</scope>
    <source>
        <strain evidence="2">B226-2</strain>
    </source>
</reference>
<feature type="transmembrane region" description="Helical" evidence="1">
    <location>
        <begin position="21"/>
        <end position="38"/>
    </location>
</feature>
<dbReference type="Proteomes" id="UP001256711">
    <property type="component" value="Unassembled WGS sequence"/>
</dbReference>
<feature type="transmembrane region" description="Helical" evidence="1">
    <location>
        <begin position="219"/>
        <end position="241"/>
    </location>
</feature>
<gene>
    <name evidence="2" type="ORF">P7H43_06265</name>
</gene>
<keyword evidence="1" id="KW-0812">Transmembrane</keyword>
<accession>A0AAW8TZH4</accession>
<dbReference type="EMBL" id="JARQBJ010000002">
    <property type="protein sequence ID" value="MDT2810081.1"/>
    <property type="molecule type" value="Genomic_DNA"/>
</dbReference>
<protein>
    <recommendedName>
        <fullName evidence="4">ABC transporter permease</fullName>
    </recommendedName>
</protein>
<proteinExistence type="predicted"/>
<keyword evidence="1" id="KW-0472">Membrane</keyword>
<feature type="transmembrane region" description="Helical" evidence="1">
    <location>
        <begin position="122"/>
        <end position="148"/>
    </location>
</feature>
<feature type="transmembrane region" description="Helical" evidence="1">
    <location>
        <begin position="78"/>
        <end position="101"/>
    </location>
</feature>
<dbReference type="AlphaFoldDB" id="A0AAW8TZH4"/>
<comment type="caution">
    <text evidence="2">The sequence shown here is derived from an EMBL/GenBank/DDBJ whole genome shotgun (WGS) entry which is preliminary data.</text>
</comment>